<gene>
    <name evidence="2" type="ORF">J7I43_12415</name>
</gene>
<protein>
    <submittedName>
        <fullName evidence="2">Uncharacterized protein</fullName>
    </submittedName>
</protein>
<dbReference type="RefSeq" id="WP_209145997.1">
    <property type="nucleotide sequence ID" value="NZ_JAGHKP010000002.1"/>
</dbReference>
<accession>A0ABS3YEA6</accession>
<keyword evidence="3" id="KW-1185">Reference proteome</keyword>
<keyword evidence="1" id="KW-0812">Transmembrane</keyword>
<dbReference type="EMBL" id="JAGHKP010000002">
    <property type="protein sequence ID" value="MBO9153021.1"/>
    <property type="molecule type" value="Genomic_DNA"/>
</dbReference>
<reference evidence="3" key="1">
    <citation type="submission" date="2021-03" db="EMBL/GenBank/DDBJ databases">
        <title>Assistant Professor.</title>
        <authorList>
            <person name="Huq M.A."/>
        </authorList>
    </citation>
    <scope>NUCLEOTIDE SEQUENCE [LARGE SCALE GENOMIC DNA]</scope>
    <source>
        <strain evidence="3">MAH-28</strain>
    </source>
</reference>
<sequence length="145" mass="17636">MVESYVLGLATPEEREEMERLLPQYPELQTELLIVENTFHKLWLEDAYPPPIELRQRTLRPYDWADTNAGPEKKPNYTFINIAPNQSDFITVHKVWKWIFLAAFLLFKLCLFLAFFFYFKYRQAEDRQQDREKVRQEYQNQNIPR</sequence>
<name>A0ABS3YEA6_9BACT</name>
<keyword evidence="1" id="KW-0472">Membrane</keyword>
<evidence type="ECO:0000256" key="1">
    <source>
        <dbReference type="SAM" id="Phobius"/>
    </source>
</evidence>
<dbReference type="Proteomes" id="UP000679126">
    <property type="component" value="Unassembled WGS sequence"/>
</dbReference>
<proteinExistence type="predicted"/>
<keyword evidence="1" id="KW-1133">Transmembrane helix</keyword>
<feature type="transmembrane region" description="Helical" evidence="1">
    <location>
        <begin position="98"/>
        <end position="119"/>
    </location>
</feature>
<organism evidence="2 3">
    <name type="scientific">Chitinophaga chungangae</name>
    <dbReference type="NCBI Taxonomy" id="2821488"/>
    <lineage>
        <taxon>Bacteria</taxon>
        <taxon>Pseudomonadati</taxon>
        <taxon>Bacteroidota</taxon>
        <taxon>Chitinophagia</taxon>
        <taxon>Chitinophagales</taxon>
        <taxon>Chitinophagaceae</taxon>
        <taxon>Chitinophaga</taxon>
    </lineage>
</organism>
<evidence type="ECO:0000313" key="2">
    <source>
        <dbReference type="EMBL" id="MBO9153021.1"/>
    </source>
</evidence>
<comment type="caution">
    <text evidence="2">The sequence shown here is derived from an EMBL/GenBank/DDBJ whole genome shotgun (WGS) entry which is preliminary data.</text>
</comment>
<evidence type="ECO:0000313" key="3">
    <source>
        <dbReference type="Proteomes" id="UP000679126"/>
    </source>
</evidence>